<evidence type="ECO:0000313" key="3">
    <source>
        <dbReference type="Proteomes" id="UP000504882"/>
    </source>
</evidence>
<dbReference type="EMBL" id="SMNA01000005">
    <property type="protein sequence ID" value="TDE93997.1"/>
    <property type="molecule type" value="Genomic_DNA"/>
</dbReference>
<feature type="region of interest" description="Disordered" evidence="1">
    <location>
        <begin position="43"/>
        <end position="65"/>
    </location>
</feature>
<reference evidence="2 3" key="1">
    <citation type="submission" date="2019-03" db="EMBL/GenBank/DDBJ databases">
        <title>Genomic features of bacteria from cold environments.</title>
        <authorList>
            <person name="Shen L."/>
        </authorList>
    </citation>
    <scope>NUCLEOTIDE SEQUENCE [LARGE SCALE GENOMIC DNA]</scope>
    <source>
        <strain evidence="3">T3246-1</strain>
    </source>
</reference>
<name>A0ABY2E574_9MICO</name>
<proteinExistence type="predicted"/>
<dbReference type="Proteomes" id="UP000504882">
    <property type="component" value="Unassembled WGS sequence"/>
</dbReference>
<organism evidence="2 3">
    <name type="scientific">Occultella glacieicola</name>
    <dbReference type="NCBI Taxonomy" id="2518684"/>
    <lineage>
        <taxon>Bacteria</taxon>
        <taxon>Bacillati</taxon>
        <taxon>Actinomycetota</taxon>
        <taxon>Actinomycetes</taxon>
        <taxon>Micrococcales</taxon>
        <taxon>Ruaniaceae</taxon>
        <taxon>Occultella</taxon>
    </lineage>
</organism>
<keyword evidence="3" id="KW-1185">Reference proteome</keyword>
<dbReference type="RefSeq" id="WP_133107723.1">
    <property type="nucleotide sequence ID" value="NZ_SMNA01000005.1"/>
</dbReference>
<evidence type="ECO:0000256" key="1">
    <source>
        <dbReference type="SAM" id="MobiDB-lite"/>
    </source>
</evidence>
<evidence type="ECO:0008006" key="4">
    <source>
        <dbReference type="Google" id="ProtNLM"/>
    </source>
</evidence>
<feature type="compositionally biased region" description="Basic and acidic residues" evidence="1">
    <location>
        <begin position="55"/>
        <end position="65"/>
    </location>
</feature>
<comment type="caution">
    <text evidence="2">The sequence shown here is derived from an EMBL/GenBank/DDBJ whole genome shotgun (WGS) entry which is preliminary data.</text>
</comment>
<accession>A0ABY2E574</accession>
<protein>
    <recommendedName>
        <fullName evidence="4">HNH endonuclease</fullName>
    </recommendedName>
</protein>
<gene>
    <name evidence="2" type="ORF">EXU48_11080</name>
</gene>
<evidence type="ECO:0000313" key="2">
    <source>
        <dbReference type="EMBL" id="TDE93997.1"/>
    </source>
</evidence>
<sequence>MPFDDARPAWVQTTEANLHLLCQFHHNLKTWGGWRVRRDPRTGATHWTSPRGRRYVRDPEPFDHPGEVERLRAHARDILAGMDPEAAARAQKPSTLVPGVLSRELDEWASIRAVIPLLPRACVEPPDTGGVLPEIQERCRDPFPAEPTF</sequence>